<dbReference type="EMBL" id="ABCB02000018">
    <property type="protein sequence ID" value="EDO61474.1"/>
    <property type="molecule type" value="Genomic_DNA"/>
</dbReference>
<dbReference type="AlphaFoldDB" id="A7VTH9"/>
<evidence type="ECO:0000313" key="1">
    <source>
        <dbReference type="EMBL" id="EDO61474.1"/>
    </source>
</evidence>
<accession>A7VTH9</accession>
<comment type="caution">
    <text evidence="1">The sequence shown here is derived from an EMBL/GenBank/DDBJ whole genome shotgun (WGS) entry which is preliminary data.</text>
</comment>
<protein>
    <submittedName>
        <fullName evidence="1">Uncharacterized protein</fullName>
    </submittedName>
</protein>
<evidence type="ECO:0000313" key="2">
    <source>
        <dbReference type="Proteomes" id="UP000003490"/>
    </source>
</evidence>
<dbReference type="Proteomes" id="UP000003490">
    <property type="component" value="Unassembled WGS sequence"/>
</dbReference>
<sequence length="42" mass="4768">MLPLSFGYRTAEKIQSHPLQQEKLEGEFSCISLQAICTILKD</sequence>
<dbReference type="HOGENOM" id="CLU_3249551_0_0_9"/>
<name>A7VTH9_9FIRM</name>
<proteinExistence type="predicted"/>
<reference evidence="1 2" key="2">
    <citation type="submission" date="2007-08" db="EMBL/GenBank/DDBJ databases">
        <authorList>
            <person name="Fulton L."/>
            <person name="Clifton S."/>
            <person name="Fulton B."/>
            <person name="Xu J."/>
            <person name="Minx P."/>
            <person name="Pepin K.H."/>
            <person name="Johnson M."/>
            <person name="Thiruvilangam P."/>
            <person name="Bhonagiri V."/>
            <person name="Nash W.E."/>
            <person name="Wang C."/>
            <person name="Mardis E.R."/>
            <person name="Wilson R.K."/>
        </authorList>
    </citation>
    <scope>NUCLEOTIDE SEQUENCE [LARGE SCALE GENOMIC DNA]</scope>
    <source>
        <strain evidence="1 2">DSM 753</strain>
    </source>
</reference>
<organism evidence="1 2">
    <name type="scientific">[Clostridium] leptum DSM 753</name>
    <dbReference type="NCBI Taxonomy" id="428125"/>
    <lineage>
        <taxon>Bacteria</taxon>
        <taxon>Bacillati</taxon>
        <taxon>Bacillota</taxon>
        <taxon>Clostridia</taxon>
        <taxon>Eubacteriales</taxon>
        <taxon>Oscillospiraceae</taxon>
        <taxon>Oscillospiraceae incertae sedis</taxon>
    </lineage>
</organism>
<reference evidence="1 2" key="1">
    <citation type="submission" date="2007-08" db="EMBL/GenBank/DDBJ databases">
        <title>Draft genome sequence of Clostridium leptum (DSM 753).</title>
        <authorList>
            <person name="Sudarsanam P."/>
            <person name="Ley R."/>
            <person name="Guruge J."/>
            <person name="Turnbaugh P.J."/>
            <person name="Mahowald M."/>
            <person name="Liep D."/>
            <person name="Gordon J."/>
        </authorList>
    </citation>
    <scope>NUCLEOTIDE SEQUENCE [LARGE SCALE GENOMIC DNA]</scope>
    <source>
        <strain evidence="1 2">DSM 753</strain>
    </source>
</reference>
<gene>
    <name evidence="1" type="ORF">CLOLEP_01870</name>
</gene>